<keyword evidence="11" id="KW-1133">Transmembrane helix</keyword>
<dbReference type="Pfam" id="PF00211">
    <property type="entry name" value="Guanylate_cyc"/>
    <property type="match status" value="1"/>
</dbReference>
<evidence type="ECO:0000256" key="9">
    <source>
        <dbReference type="PROSITE-ProRule" id="PRU00169"/>
    </source>
</evidence>
<evidence type="ECO:0000256" key="1">
    <source>
        <dbReference type="ARBA" id="ARBA00000085"/>
    </source>
</evidence>
<keyword evidence="11" id="KW-0812">Transmembrane</keyword>
<evidence type="ECO:0000256" key="11">
    <source>
        <dbReference type="SAM" id="Phobius"/>
    </source>
</evidence>
<gene>
    <name evidence="15" type="ORF">Mic7113_3377</name>
</gene>
<dbReference type="PANTHER" id="PTHR43047:SF72">
    <property type="entry name" value="OSMOSENSING HISTIDINE PROTEIN KINASE SLN1"/>
    <property type="match status" value="1"/>
</dbReference>
<feature type="modified residue" description="4-aspartylphosphate" evidence="9">
    <location>
        <position position="744"/>
    </location>
</feature>
<dbReference type="SUPFAM" id="SSF55874">
    <property type="entry name" value="ATPase domain of HSP90 chaperone/DNA topoisomerase II/histidine kinase"/>
    <property type="match status" value="1"/>
</dbReference>
<dbReference type="InterPro" id="IPR036097">
    <property type="entry name" value="HisK_dim/P_sf"/>
</dbReference>
<dbReference type="InterPro" id="IPR011623">
    <property type="entry name" value="7TMR_DISM_rcpt_extracell_dom1"/>
</dbReference>
<dbReference type="InterPro" id="IPR004358">
    <property type="entry name" value="Sig_transdc_His_kin-like_C"/>
</dbReference>
<comment type="similarity">
    <text evidence="2">In the N-terminal section; belongs to the phytochrome family.</text>
</comment>
<dbReference type="CDD" id="cd07302">
    <property type="entry name" value="CHD"/>
    <property type="match status" value="1"/>
</dbReference>
<dbReference type="InterPro" id="IPR001054">
    <property type="entry name" value="A/G_cyclase"/>
</dbReference>
<keyword evidence="5" id="KW-0808">Transferase</keyword>
<evidence type="ECO:0000259" key="12">
    <source>
        <dbReference type="PROSITE" id="PS50109"/>
    </source>
</evidence>
<dbReference type="Gene3D" id="3.40.50.2300">
    <property type="match status" value="1"/>
</dbReference>
<dbReference type="CDD" id="cd00082">
    <property type="entry name" value="HisKA"/>
    <property type="match status" value="1"/>
</dbReference>
<dbReference type="PRINTS" id="PR00344">
    <property type="entry name" value="BCTRLSENSOR"/>
</dbReference>
<dbReference type="GO" id="GO:0009927">
    <property type="term" value="F:histidine phosphotransfer kinase activity"/>
    <property type="evidence" value="ECO:0007669"/>
    <property type="project" value="TreeGrafter"/>
</dbReference>
<dbReference type="eggNOG" id="COG5002">
    <property type="taxonomic scope" value="Bacteria"/>
</dbReference>
<keyword evidence="4 9" id="KW-0597">Phosphoprotein</keyword>
<dbReference type="SMART" id="SM00388">
    <property type="entry name" value="HisKA"/>
    <property type="match status" value="1"/>
</dbReference>
<dbReference type="GO" id="GO:0004016">
    <property type="term" value="F:adenylate cyclase activity"/>
    <property type="evidence" value="ECO:0007669"/>
    <property type="project" value="UniProtKB-ARBA"/>
</dbReference>
<evidence type="ECO:0000256" key="6">
    <source>
        <dbReference type="ARBA" id="ARBA00022777"/>
    </source>
</evidence>
<reference evidence="15 16" key="1">
    <citation type="submission" date="2012-06" db="EMBL/GenBank/DDBJ databases">
        <title>Finished chromosome of genome of Microcoleus sp. PCC 7113.</title>
        <authorList>
            <consortium name="US DOE Joint Genome Institute"/>
            <person name="Gugger M."/>
            <person name="Coursin T."/>
            <person name="Rippka R."/>
            <person name="Tandeau De Marsac N."/>
            <person name="Huntemann M."/>
            <person name="Wei C.-L."/>
            <person name="Han J."/>
            <person name="Detter J.C."/>
            <person name="Han C."/>
            <person name="Tapia R."/>
            <person name="Chen A."/>
            <person name="Kyrpides N."/>
            <person name="Mavromatis K."/>
            <person name="Markowitz V."/>
            <person name="Szeto E."/>
            <person name="Ivanova N."/>
            <person name="Pagani I."/>
            <person name="Pati A."/>
            <person name="Goodwin L."/>
            <person name="Nordberg H.P."/>
            <person name="Cantor M.N."/>
            <person name="Hua S.X."/>
            <person name="Woyke T."/>
            <person name="Kerfeld C.A."/>
        </authorList>
    </citation>
    <scope>NUCLEOTIDE SEQUENCE [LARGE SCALE GENOMIC DNA]</scope>
    <source>
        <strain evidence="15 16">PCC 7113</strain>
    </source>
</reference>
<dbReference type="HOGENOM" id="CLU_009321_0_0_3"/>
<dbReference type="Proteomes" id="UP000010471">
    <property type="component" value="Chromosome"/>
</dbReference>
<evidence type="ECO:0000256" key="8">
    <source>
        <dbReference type="ARBA" id="ARBA00074306"/>
    </source>
</evidence>
<dbReference type="AlphaFoldDB" id="K9WH72"/>
<keyword evidence="11" id="KW-0472">Membrane</keyword>
<dbReference type="STRING" id="1173027.Mic7113_3377"/>
<dbReference type="CDD" id="cd16922">
    <property type="entry name" value="HATPase_EvgS-ArcB-TorS-like"/>
    <property type="match status" value="1"/>
</dbReference>
<feature type="transmembrane region" description="Helical" evidence="11">
    <location>
        <begin position="376"/>
        <end position="396"/>
    </location>
</feature>
<evidence type="ECO:0000259" key="13">
    <source>
        <dbReference type="PROSITE" id="PS50110"/>
    </source>
</evidence>
<dbReference type="GO" id="GO:0000155">
    <property type="term" value="F:phosphorelay sensor kinase activity"/>
    <property type="evidence" value="ECO:0007669"/>
    <property type="project" value="InterPro"/>
</dbReference>
<evidence type="ECO:0000313" key="15">
    <source>
        <dbReference type="EMBL" id="AFZ19109.1"/>
    </source>
</evidence>
<dbReference type="InterPro" id="IPR001789">
    <property type="entry name" value="Sig_transdc_resp-reg_receiver"/>
</dbReference>
<dbReference type="SUPFAM" id="SSF47384">
    <property type="entry name" value="Homodimeric domain of signal transducing histidine kinase"/>
    <property type="match status" value="1"/>
</dbReference>
<dbReference type="OrthoDB" id="9809348at2"/>
<dbReference type="InterPro" id="IPR036890">
    <property type="entry name" value="HATPase_C_sf"/>
</dbReference>
<comment type="catalytic activity">
    <reaction evidence="1">
        <text>ATP + protein L-histidine = ADP + protein N-phospho-L-histidine.</text>
        <dbReference type="EC" id="2.7.13.3"/>
    </reaction>
</comment>
<dbReference type="EC" id="2.7.13.3" evidence="3"/>
<dbReference type="Gene3D" id="3.30.565.10">
    <property type="entry name" value="Histidine kinase-like ATPase, C-terminal domain"/>
    <property type="match status" value="1"/>
</dbReference>
<keyword evidence="10" id="KW-0175">Coiled coil</keyword>
<evidence type="ECO:0000256" key="5">
    <source>
        <dbReference type="ARBA" id="ARBA00022679"/>
    </source>
</evidence>
<dbReference type="PROSITE" id="PS50125">
    <property type="entry name" value="GUANYLATE_CYCLASE_2"/>
    <property type="match status" value="1"/>
</dbReference>
<feature type="transmembrane region" description="Helical" evidence="11">
    <location>
        <begin position="296"/>
        <end position="313"/>
    </location>
</feature>
<dbReference type="InterPro" id="IPR003661">
    <property type="entry name" value="HisK_dim/P_dom"/>
</dbReference>
<feature type="transmembrane region" description="Helical" evidence="11">
    <location>
        <begin position="319"/>
        <end position="338"/>
    </location>
</feature>
<protein>
    <recommendedName>
        <fullName evidence="8">Circadian input-output histidine kinase CikA</fullName>
        <ecNumber evidence="3">2.7.13.3</ecNumber>
    </recommendedName>
</protein>
<feature type="domain" description="Guanylate cyclase" evidence="14">
    <location>
        <begin position="851"/>
        <end position="977"/>
    </location>
</feature>
<feature type="domain" description="Response regulatory" evidence="13">
    <location>
        <begin position="694"/>
        <end position="811"/>
    </location>
</feature>
<dbReference type="SMART" id="SM00044">
    <property type="entry name" value="CYCc"/>
    <property type="match status" value="1"/>
</dbReference>
<feature type="transmembrane region" description="Helical" evidence="11">
    <location>
        <begin position="227"/>
        <end position="244"/>
    </location>
</feature>
<dbReference type="Gene3D" id="1.10.287.130">
    <property type="match status" value="1"/>
</dbReference>
<feature type="transmembrane region" description="Helical" evidence="11">
    <location>
        <begin position="350"/>
        <end position="370"/>
    </location>
</feature>
<evidence type="ECO:0000256" key="4">
    <source>
        <dbReference type="ARBA" id="ARBA00022553"/>
    </source>
</evidence>
<dbReference type="Pfam" id="PF07695">
    <property type="entry name" value="7TMR-DISM_7TM"/>
    <property type="match status" value="1"/>
</dbReference>
<evidence type="ECO:0000256" key="3">
    <source>
        <dbReference type="ARBA" id="ARBA00012438"/>
    </source>
</evidence>
<dbReference type="eggNOG" id="COG2114">
    <property type="taxonomic scope" value="Bacteria"/>
</dbReference>
<evidence type="ECO:0000256" key="7">
    <source>
        <dbReference type="ARBA" id="ARBA00023012"/>
    </source>
</evidence>
<sequence>MKFVVSWTHTRMAWFIGALMVVLLSILPFTLAPSQAPTQAATSPVELTQGWQYRWDESPVDETGIPLCAQETISSPNWQSFRFPKKLDKPQEAKILWLRVPLPAGQWQYPAVYLRSIPYILGAYIQNQRIYSQYYLTPFGQAQLSHYQWPIVTLQSDFSNQFLCFQVYANNSDSLYIGLFDRVTVGSQVDLLKRLLQQELDEILGVFFAFLGLISILLASNRQEKKSYLSFGVLAILIALYTIARSDLITLFIKNYILLDYTHYISFYLMPISACFFFEEMFGFRYKRVIQGLWKIHLIYAVIALPLVVFQVVSWSSTVLPAQILLLSSALILLTISIKNSHQGNWDAKLFTTGFSTLTLCVIHDVLIYIFEPVNWYQKFYPWGTLIFILCLGFILERRFSEARKRLQAYAIELEKKNADLQKINQLKDEFLANTSHELKTPLNGIIGIAESLIDGATGPLSQKTLFNLSLIASSGKRLSQLVNDLLDFSQLKHKNLELKIQVVGIREITNVVLMLSQPLVGKKDLRLVNKIDPDLPTVKADENRLQQILYNLVGNAIKFTPSGTVEVSAAAVNQELEITVADTGIGIPTDKLDRVFESFEQADGSIAREYGGAGLGLAVTKQLVQLHNGRIWVESTVGVGSRFIFTLPISQGQVERKRQKEVSKFQMSSVIKEAPNNFLIEPEKLAPANKGFQILIVDDEPVNLQVLVNHLSLQNYAITQAANGMEALELIDRGFKPDLILLDIMMPKMTGYELCQKIRERFPANELPVVLLTAKNQVSDLVEGFSAGANDYLTKPVLKNELLARIKTHIRLAKINEAYGRFVPHEFLQFLERESIIDVQLGDQVQKEMTVLFADIRSFTNLSEKMSPKENFDFLNAYLSRVSPVIRKYHGFIDKYIGDAVMALFPQSADDAVQAAIEMQKQVSLYNVYRQQTGEEPIAIGIGLHTGSLMLGTVGEPERMEGTVIADAVNLASRLEGLTKLYGVDILISEKTLYGLDDSQKYHYRFLGRVRVKGKSQPVDVFEVYEANPEPVIHLKRQTRTEFERGVALYVDKNFAEAQDVFQDVLQRNEQDKVARLYIERCIKAQRFGVSELDIVIN</sequence>
<dbReference type="SMART" id="SM00448">
    <property type="entry name" value="REC"/>
    <property type="match status" value="1"/>
</dbReference>
<dbReference type="FunFam" id="3.30.565.10:FF:000010">
    <property type="entry name" value="Sensor histidine kinase RcsC"/>
    <property type="match status" value="1"/>
</dbReference>
<dbReference type="RefSeq" id="WP_015183252.1">
    <property type="nucleotide sequence ID" value="NC_019738.1"/>
</dbReference>
<dbReference type="KEGG" id="mic:Mic7113_3377"/>
<dbReference type="Pfam" id="PF00072">
    <property type="entry name" value="Response_reg"/>
    <property type="match status" value="1"/>
</dbReference>
<keyword evidence="7" id="KW-0902">Two-component regulatory system</keyword>
<accession>K9WH72</accession>
<dbReference type="Pfam" id="PF02518">
    <property type="entry name" value="HATPase_c"/>
    <property type="match status" value="1"/>
</dbReference>
<proteinExistence type="inferred from homology"/>
<organism evidence="15 16">
    <name type="scientific">Allocoleopsis franciscana PCC 7113</name>
    <dbReference type="NCBI Taxonomy" id="1173027"/>
    <lineage>
        <taxon>Bacteria</taxon>
        <taxon>Bacillati</taxon>
        <taxon>Cyanobacteriota</taxon>
        <taxon>Cyanophyceae</taxon>
        <taxon>Coleofasciculales</taxon>
        <taxon>Coleofasciculaceae</taxon>
        <taxon>Allocoleopsis</taxon>
        <taxon>Allocoleopsis franciscana</taxon>
    </lineage>
</organism>
<dbReference type="SMART" id="SM00387">
    <property type="entry name" value="HATPase_c"/>
    <property type="match status" value="1"/>
</dbReference>
<dbReference type="GO" id="GO:0009190">
    <property type="term" value="P:cyclic nucleotide biosynthetic process"/>
    <property type="evidence" value="ECO:0007669"/>
    <property type="project" value="InterPro"/>
</dbReference>
<feature type="transmembrane region" description="Helical" evidence="11">
    <location>
        <begin position="264"/>
        <end position="284"/>
    </location>
</feature>
<dbReference type="PANTHER" id="PTHR43047">
    <property type="entry name" value="TWO-COMPONENT HISTIDINE PROTEIN KINASE"/>
    <property type="match status" value="1"/>
</dbReference>
<dbReference type="InterPro" id="IPR005467">
    <property type="entry name" value="His_kinase_dom"/>
</dbReference>
<dbReference type="PROSITE" id="PS50109">
    <property type="entry name" value="HIS_KIN"/>
    <property type="match status" value="1"/>
</dbReference>
<dbReference type="PROSITE" id="PS50110">
    <property type="entry name" value="RESPONSE_REGULATORY"/>
    <property type="match status" value="1"/>
</dbReference>
<dbReference type="eggNOG" id="COG0745">
    <property type="taxonomic scope" value="Bacteria"/>
</dbReference>
<feature type="transmembrane region" description="Helical" evidence="11">
    <location>
        <begin position="203"/>
        <end position="220"/>
    </location>
</feature>
<dbReference type="InterPro" id="IPR011006">
    <property type="entry name" value="CheY-like_superfamily"/>
</dbReference>
<evidence type="ECO:0000256" key="2">
    <source>
        <dbReference type="ARBA" id="ARBA00006402"/>
    </source>
</evidence>
<keyword evidence="16" id="KW-1185">Reference proteome</keyword>
<dbReference type="SUPFAM" id="SSF52172">
    <property type="entry name" value="CheY-like"/>
    <property type="match status" value="1"/>
</dbReference>
<evidence type="ECO:0000256" key="10">
    <source>
        <dbReference type="SAM" id="Coils"/>
    </source>
</evidence>
<evidence type="ECO:0000259" key="14">
    <source>
        <dbReference type="PROSITE" id="PS50125"/>
    </source>
</evidence>
<name>K9WH72_9CYAN</name>
<dbReference type="CDD" id="cd17574">
    <property type="entry name" value="REC_OmpR"/>
    <property type="match status" value="1"/>
</dbReference>
<dbReference type="GO" id="GO:0005886">
    <property type="term" value="C:plasma membrane"/>
    <property type="evidence" value="ECO:0007669"/>
    <property type="project" value="TreeGrafter"/>
</dbReference>
<dbReference type="EMBL" id="CP003630">
    <property type="protein sequence ID" value="AFZ19109.1"/>
    <property type="molecule type" value="Genomic_DNA"/>
</dbReference>
<dbReference type="Gene3D" id="3.30.70.1230">
    <property type="entry name" value="Nucleotide cyclase"/>
    <property type="match status" value="1"/>
</dbReference>
<feature type="domain" description="Histidine kinase" evidence="12">
    <location>
        <begin position="434"/>
        <end position="652"/>
    </location>
</feature>
<feature type="coiled-coil region" evidence="10">
    <location>
        <begin position="400"/>
        <end position="434"/>
    </location>
</feature>
<dbReference type="InterPro" id="IPR029787">
    <property type="entry name" value="Nucleotide_cyclase"/>
</dbReference>
<dbReference type="SUPFAM" id="SSF55073">
    <property type="entry name" value="Nucleotide cyclase"/>
    <property type="match status" value="1"/>
</dbReference>
<dbReference type="InterPro" id="IPR003594">
    <property type="entry name" value="HATPase_dom"/>
</dbReference>
<dbReference type="PATRIC" id="fig|1173027.3.peg.3721"/>
<evidence type="ECO:0000313" key="16">
    <source>
        <dbReference type="Proteomes" id="UP000010471"/>
    </source>
</evidence>
<keyword evidence="6 15" id="KW-0418">Kinase</keyword>
<dbReference type="Pfam" id="PF00512">
    <property type="entry name" value="HisKA"/>
    <property type="match status" value="1"/>
</dbReference>